<dbReference type="Gene3D" id="3.90.1150.180">
    <property type="match status" value="1"/>
</dbReference>
<dbReference type="NCBIfam" id="TIGR00474">
    <property type="entry name" value="selA"/>
    <property type="match status" value="1"/>
</dbReference>
<keyword evidence="5 8" id="KW-0648">Protein biosynthesis</keyword>
<dbReference type="EC" id="2.9.1.1" evidence="8"/>
<dbReference type="EMBL" id="CAJHOF010000003">
    <property type="protein sequence ID" value="CAD7287567.1"/>
    <property type="molecule type" value="Genomic_DNA"/>
</dbReference>
<comment type="catalytic activity">
    <reaction evidence="8">
        <text>L-seryl-tRNA(Sec) + selenophosphate + H(+) = L-selenocysteinyl-tRNA(Sec) + phosphate</text>
        <dbReference type="Rhea" id="RHEA:22728"/>
        <dbReference type="Rhea" id="RHEA-COMP:9742"/>
        <dbReference type="Rhea" id="RHEA-COMP:9743"/>
        <dbReference type="ChEBI" id="CHEBI:15378"/>
        <dbReference type="ChEBI" id="CHEBI:16144"/>
        <dbReference type="ChEBI" id="CHEBI:43474"/>
        <dbReference type="ChEBI" id="CHEBI:78533"/>
        <dbReference type="ChEBI" id="CHEBI:78573"/>
        <dbReference type="EC" id="2.9.1.1"/>
    </reaction>
</comment>
<evidence type="ECO:0000256" key="8">
    <source>
        <dbReference type="HAMAP-Rule" id="MF_00423"/>
    </source>
</evidence>
<evidence type="ECO:0000313" key="10">
    <source>
        <dbReference type="Proteomes" id="UP000789803"/>
    </source>
</evidence>
<comment type="similarity">
    <text evidence="7 8">Belongs to the SelA family.</text>
</comment>
<dbReference type="InterPro" id="IPR004534">
    <property type="entry name" value="SelA_trans"/>
</dbReference>
<dbReference type="GO" id="GO:0004125">
    <property type="term" value="F:L-seryl-tRNA(Sec) selenium transferase activity"/>
    <property type="evidence" value="ECO:0007669"/>
    <property type="project" value="UniProtKB-EC"/>
</dbReference>
<dbReference type="Pfam" id="PF03841">
    <property type="entry name" value="SelA"/>
    <property type="match status" value="1"/>
</dbReference>
<dbReference type="SUPFAM" id="SSF53383">
    <property type="entry name" value="PLP-dependent transferases"/>
    <property type="match status" value="1"/>
</dbReference>
<evidence type="ECO:0000313" key="9">
    <source>
        <dbReference type="EMBL" id="CAD7287567.1"/>
    </source>
</evidence>
<evidence type="ECO:0000256" key="1">
    <source>
        <dbReference type="ARBA" id="ARBA00001933"/>
    </source>
</evidence>
<protein>
    <recommendedName>
        <fullName evidence="8">L-seryl-tRNA(Sec) selenium transferase</fullName>
        <ecNumber evidence="8">2.9.1.1</ecNumber>
    </recommendedName>
    <alternativeName>
        <fullName evidence="8">Selenocysteine synthase</fullName>
        <shortName evidence="8">Sec synthase</shortName>
    </alternativeName>
    <alternativeName>
        <fullName evidence="8">Selenocysteinyl-tRNA(Sec) synthase</fullName>
    </alternativeName>
</protein>
<evidence type="ECO:0000256" key="3">
    <source>
        <dbReference type="ARBA" id="ARBA00022679"/>
    </source>
</evidence>
<comment type="caution">
    <text evidence="9">The sequence shown here is derived from an EMBL/GenBank/DDBJ whole genome shotgun (WGS) entry which is preliminary data.</text>
</comment>
<evidence type="ECO:0000256" key="7">
    <source>
        <dbReference type="ARBA" id="ARBA00044507"/>
    </source>
</evidence>
<comment type="subcellular location">
    <subcellularLocation>
        <location evidence="8">Cytoplasm</location>
    </subcellularLocation>
</comment>
<evidence type="ECO:0000256" key="5">
    <source>
        <dbReference type="ARBA" id="ARBA00022917"/>
    </source>
</evidence>
<evidence type="ECO:0000256" key="4">
    <source>
        <dbReference type="ARBA" id="ARBA00022898"/>
    </source>
</evidence>
<feature type="modified residue" description="N6-(pyridoxal phosphate)lysine" evidence="8">
    <location>
        <position position="283"/>
    </location>
</feature>
<organism evidence="9 10">
    <name type="scientific">Campylobacter majalis</name>
    <dbReference type="NCBI Taxonomy" id="2790656"/>
    <lineage>
        <taxon>Bacteria</taxon>
        <taxon>Pseudomonadati</taxon>
        <taxon>Campylobacterota</taxon>
        <taxon>Epsilonproteobacteria</taxon>
        <taxon>Campylobacterales</taxon>
        <taxon>Campylobacteraceae</taxon>
        <taxon>Campylobacter</taxon>
    </lineage>
</organism>
<dbReference type="PANTHER" id="PTHR32328:SF0">
    <property type="entry name" value="L-SERYL-TRNA(SEC) SELENIUM TRANSFERASE"/>
    <property type="match status" value="1"/>
</dbReference>
<dbReference type="InterPro" id="IPR015421">
    <property type="entry name" value="PyrdxlP-dep_Trfase_major"/>
</dbReference>
<keyword evidence="10" id="KW-1185">Reference proteome</keyword>
<dbReference type="Proteomes" id="UP000789803">
    <property type="component" value="Unassembled WGS sequence"/>
</dbReference>
<dbReference type="PANTHER" id="PTHR32328">
    <property type="entry name" value="L-SERYL-TRNA(SEC) SELENIUM TRANSFERASE"/>
    <property type="match status" value="1"/>
</dbReference>
<dbReference type="RefSeq" id="WP_229932268.1">
    <property type="nucleotide sequence ID" value="NZ_CAJHOF010000003.1"/>
</dbReference>
<keyword evidence="2 8" id="KW-0963">Cytoplasm</keyword>
<name>A0ABN7K524_9BACT</name>
<proteinExistence type="inferred from homology"/>
<dbReference type="InterPro" id="IPR018319">
    <property type="entry name" value="SelA-like"/>
</dbReference>
<keyword evidence="4 8" id="KW-0663">Pyridoxal phosphate</keyword>
<evidence type="ECO:0000256" key="2">
    <source>
        <dbReference type="ARBA" id="ARBA00022490"/>
    </source>
</evidence>
<keyword evidence="3 8" id="KW-0808">Transferase</keyword>
<gene>
    <name evidence="8 9" type="primary">selA</name>
    <name evidence="9" type="ORF">LMG7974_00446</name>
</gene>
<keyword evidence="6 8" id="KW-0711">Selenium</keyword>
<comment type="cofactor">
    <cofactor evidence="1 8">
        <name>pyridoxal 5'-phosphate</name>
        <dbReference type="ChEBI" id="CHEBI:597326"/>
    </cofactor>
</comment>
<comment type="function">
    <text evidence="8">Converts seryl-tRNA(Sec) to selenocysteinyl-tRNA(Sec) required for selenoprotein biosynthesis.</text>
</comment>
<reference evidence="9 10" key="1">
    <citation type="submission" date="2020-11" db="EMBL/GenBank/DDBJ databases">
        <authorList>
            <person name="Peeters C."/>
        </authorList>
    </citation>
    <scope>NUCLEOTIDE SEQUENCE [LARGE SCALE GENOMIC DNA]</scope>
    <source>
        <strain evidence="9 10">LMG 7974</strain>
    </source>
</reference>
<dbReference type="HAMAP" id="MF_00423">
    <property type="entry name" value="SelA"/>
    <property type="match status" value="1"/>
</dbReference>
<dbReference type="InterPro" id="IPR015424">
    <property type="entry name" value="PyrdxlP-dep_Trfase"/>
</dbReference>
<sequence>MYKNLPQIDKILSNEKFSTFSKPILAKIAREVIQNERVNIQNGKNSLSKDEIIDEISNQYEKYKKLNLQKLINATGIIMHTNLGRSVIHREILNRASDAITSYTNLEYDLTTSNRANRYDYIGSLLSTMFGCDDALVVNNNAAAVFLILNTLAKNAQIIVSRGELVEIGGGFRVPEVMSSAGATLKEVGTTNKTNENDYINAINENTKMIFKAHRSNFDMVGFTQSVKMSRLSQIAKEHDLIDYYDLGSASAIRLNHNLDKNEESISELIKSGVSLISFSGDKLFGSVQCGIVLGKKELIKKLKANQLMRMLRVDKITLAILSESIKAYLNEEIYLINTPYMINKTQDELENLAHTINQKLKKPLKIITSKTYVGGGSLPNKQIPTIALSISGNAIKNEAKYRNYNVIGRVENDEFILDLRSLLDNDVEILINIINKVENE</sequence>
<accession>A0ABN7K524</accession>
<dbReference type="Gene3D" id="3.40.640.10">
    <property type="entry name" value="Type I PLP-dependent aspartate aminotransferase-like (Major domain)"/>
    <property type="match status" value="1"/>
</dbReference>
<evidence type="ECO:0000256" key="6">
    <source>
        <dbReference type="ARBA" id="ARBA00023266"/>
    </source>
</evidence>
<comment type="pathway">
    <text evidence="8">Aminoacyl-tRNA biosynthesis; selenocysteinyl-tRNA(Sec) biosynthesis; selenocysteinyl-tRNA(Sec) from L-seryl-tRNA(Sec) (bacterial route): step 1/1.</text>
</comment>